<evidence type="ECO:0000313" key="1">
    <source>
        <dbReference type="EMBL" id="AND68155.1"/>
    </source>
</evidence>
<evidence type="ECO:0000313" key="2">
    <source>
        <dbReference type="Proteomes" id="UP000077255"/>
    </source>
</evidence>
<dbReference type="AlphaFoldDB" id="A0A161JCV6"/>
<dbReference type="PATRIC" id="fig|445710.3.peg.697"/>
<organism evidence="1 2">
    <name type="scientific">Dyella thiooxydans</name>
    <dbReference type="NCBI Taxonomy" id="445710"/>
    <lineage>
        <taxon>Bacteria</taxon>
        <taxon>Pseudomonadati</taxon>
        <taxon>Pseudomonadota</taxon>
        <taxon>Gammaproteobacteria</taxon>
        <taxon>Lysobacterales</taxon>
        <taxon>Rhodanobacteraceae</taxon>
        <taxon>Dyella</taxon>
    </lineage>
</organism>
<dbReference type="KEGG" id="dtx:ATSB10_07010"/>
<dbReference type="EMBL" id="CP014841">
    <property type="protein sequence ID" value="AND68155.1"/>
    <property type="molecule type" value="Genomic_DNA"/>
</dbReference>
<proteinExistence type="predicted"/>
<reference evidence="1 2" key="1">
    <citation type="submission" date="2016-02" db="EMBL/GenBank/DDBJ databases">
        <title>Complete genome sequencing and analysis of ATSB10, Dyella thiooxydans isolated from rhizosphere soil of sunflower (Helianthus annuus L.).</title>
        <authorList>
            <person name="Lee Y."/>
            <person name="Hwangbo K."/>
            <person name="Chung H."/>
            <person name="Yoo J."/>
            <person name="Kim K.Y."/>
            <person name="Sa T.M."/>
            <person name="Um Y."/>
            <person name="Madhaiyan M."/>
        </authorList>
    </citation>
    <scope>NUCLEOTIDE SEQUENCE [LARGE SCALE GENOMIC DNA]</scope>
    <source>
        <strain evidence="1 2">ATSB10</strain>
    </source>
</reference>
<dbReference type="Proteomes" id="UP000077255">
    <property type="component" value="Chromosome"/>
</dbReference>
<name>A0A161JCV6_9GAMM</name>
<keyword evidence="2" id="KW-1185">Reference proteome</keyword>
<sequence>MDPKSFIPIVGTFVGHGPKSHTQYLALIFDSNGHYLNHTDNEQNIQF</sequence>
<accession>A0A161JCV6</accession>
<gene>
    <name evidence="1" type="ORF">ATSB10_07010</name>
</gene>
<protein>
    <submittedName>
        <fullName evidence="1">Uncharacterized protein</fullName>
    </submittedName>
</protein>